<dbReference type="SUPFAM" id="SSF56219">
    <property type="entry name" value="DNase I-like"/>
    <property type="match status" value="1"/>
</dbReference>
<feature type="region of interest" description="Disordered" evidence="2">
    <location>
        <begin position="714"/>
        <end position="737"/>
    </location>
</feature>
<dbReference type="SMART" id="SM00015">
    <property type="entry name" value="IQ"/>
    <property type="match status" value="12"/>
</dbReference>
<organism evidence="4 5">
    <name type="scientific">Achlya hypogyna</name>
    <name type="common">Oomycete</name>
    <name type="synonym">Protoachlya hypogyna</name>
    <dbReference type="NCBI Taxonomy" id="1202772"/>
    <lineage>
        <taxon>Eukaryota</taxon>
        <taxon>Sar</taxon>
        <taxon>Stramenopiles</taxon>
        <taxon>Oomycota</taxon>
        <taxon>Saprolegniomycetes</taxon>
        <taxon>Saprolegniales</taxon>
        <taxon>Achlyaceae</taxon>
        <taxon>Achlya</taxon>
    </lineage>
</organism>
<dbReference type="PROSITE" id="PS50096">
    <property type="entry name" value="IQ"/>
    <property type="match status" value="10"/>
</dbReference>
<feature type="region of interest" description="Disordered" evidence="2">
    <location>
        <begin position="1584"/>
        <end position="1616"/>
    </location>
</feature>
<dbReference type="GO" id="GO:0000175">
    <property type="term" value="F:3'-5'-RNA exonuclease activity"/>
    <property type="evidence" value="ECO:0007669"/>
    <property type="project" value="TreeGrafter"/>
</dbReference>
<sequence length="1616" mass="181992">MKGRGYHLSQSPPRGSPTSGEGRISLRVDQPVEGCEVTTHAFYRSSEGDIDDDDFHLKFFWYKSSTTRACANKQCPRVGTGEGNIVMLMAKIECAVCSRMGIANESSGFCTPECFRSGWGNHRQLHDHAAKHPNNQKNRNATDVSAAKEKAHSLDLLNAAMVPVKDESWIALQASKTYIPTSADVGHVLRVECTAMLRSGEECGPPKFTETNIVLPFPPLAPKRPMISSIKDTARVRYIGSFRVLSYNVLAEIYATRQMYPYCPMWALNWSFRKQLLKRELQLYNADILCLQEVQADHYKSFFLPMMTDLGYDGLYLQKTRESMGLVGKVDGCAMFYRKNRFYLKEQYSLEFNEAANDFVASLLASFDMAYPAASHHERDAYQASLARVRQRLVRDNVAQIVVLDVLPEPASGLARKPVLPSICVTNVHIFSNPEFPDVKLWQTNTLLQQMEQIANSRRLPIIVCGDFNSEPPSAVYELLSQNHVGSDHPELKTLADVVPMTKFAHAMPFASAYASVFGTEPDYTNYTGSWVGVVDYIWFTSDKLTPVAALQVHPPEVLKAYARTCLPNCQFVSDHVPVVVDFCLKTPLPGRMSRRSTRRGVGAETDRATEAALEAALCAALAPVYVHVDNVSLRELQRHVLGPQRYWYQSVKLEAVSDFAAKKWTVRLYHAQWRRSLAEWYANPASVVGAPRRAEAAATLVGTFEHERQARQALERAVRQRDRSNPVASDSAAPAPPPWNRHFSAVVVATAFERLPLADRLERVYAALLVSEPAAAFASLTKVSYIGDHVRRLPCFQQLPLHVTAVCRTPAQHDAALATAALTERLGLGHGTITSIGVDTRARSTAADLRALVDGVPAATRVPHFYHGLPPELKQLLAQEQDALYRAAHALGRDADVHSVCQRVAKRQRALAVAATKLQRLFRRGLQARVLRRLLRRHRHAITLQRVYRGYRARVFATELFLVSTFAVTHIQAAFRACVSRRATAALRARMSAGALAMQRLFRGHRARRWAFWLRYHVASAVQIQRVVRGHLGRLRAHMFRHAQYKRRVVVPATQLLQRVYRGHRGRCAFRRRKAAYVEAKVLTPAAIAIQRVVRGGQGRARVRRLQLERVAAAALQRAFRAYRSRVQWAATFARRRRNLMASRIGAAGRGFLARRVLARARRKVHLQSVVLPAARLVQRLFRGYMVRKRLEELRDKHEAANVIQFAWREAKRTAAERAAWESRVAGLQTAAAVVLQCLFRRFLARKTVAARRLAQRGRYGAAALKVQAAWRSYASRTHFKDMRELLKIEVQARALTTLKDELEMVAFDTEDARADLARIVKYKKKALQHIHDLKQMRLDWELRVPFVEKELAEMTPEDAARGWAEAFETEKVVLHFSRLLSAEEILSKREQIREYDAEIATLHMELEDLERDHEEFRVAETLQLETVRRLELARSGMHFAAATARAVRLQRVRWQVRSVRRHVLLRRQNAALAAQLPAPQGGVAFAAAHARQRSAVRALQATAQAEDKRRAAAREAAGSRNPHVLATYDAVVAATRALVDEASLAMRLPKRDVREEGMCWECGHVVCTCHVAAVAVAAPSAKAAKAKKLPPQKLGRRRKGYHDASIPRVDPNQH</sequence>
<dbReference type="Pfam" id="PF03372">
    <property type="entry name" value="Exo_endo_phos"/>
    <property type="match status" value="1"/>
</dbReference>
<dbReference type="PANTHER" id="PTHR12121">
    <property type="entry name" value="CARBON CATABOLITE REPRESSOR PROTEIN 4"/>
    <property type="match status" value="1"/>
</dbReference>
<evidence type="ECO:0000259" key="3">
    <source>
        <dbReference type="Pfam" id="PF03372"/>
    </source>
</evidence>
<dbReference type="EMBL" id="JNBR01002409">
    <property type="protein sequence ID" value="OQR82903.1"/>
    <property type="molecule type" value="Genomic_DNA"/>
</dbReference>
<feature type="compositionally biased region" description="Basic and acidic residues" evidence="2">
    <location>
        <begin position="714"/>
        <end position="725"/>
    </location>
</feature>
<evidence type="ECO:0000256" key="1">
    <source>
        <dbReference type="SAM" id="Coils"/>
    </source>
</evidence>
<evidence type="ECO:0000313" key="4">
    <source>
        <dbReference type="EMBL" id="OQR82903.1"/>
    </source>
</evidence>
<dbReference type="InterPro" id="IPR050410">
    <property type="entry name" value="CCR4/nocturin_mRNA_transcr"/>
</dbReference>
<dbReference type="InterPro" id="IPR036691">
    <property type="entry name" value="Endo/exonu/phosph_ase_sf"/>
</dbReference>
<dbReference type="STRING" id="1202772.A0A1V9YAY5"/>
<dbReference type="Proteomes" id="UP000243579">
    <property type="component" value="Unassembled WGS sequence"/>
</dbReference>
<reference evidence="4 5" key="1">
    <citation type="journal article" date="2014" name="Genome Biol. Evol.">
        <title>The secreted proteins of Achlya hypogyna and Thraustotheca clavata identify the ancestral oomycete secretome and reveal gene acquisitions by horizontal gene transfer.</title>
        <authorList>
            <person name="Misner I."/>
            <person name="Blouin N."/>
            <person name="Leonard G."/>
            <person name="Richards T.A."/>
            <person name="Lane C.E."/>
        </authorList>
    </citation>
    <scope>NUCLEOTIDE SEQUENCE [LARGE SCALE GENOMIC DNA]</scope>
    <source>
        <strain evidence="4 5">ATCC 48635</strain>
    </source>
</reference>
<evidence type="ECO:0000313" key="5">
    <source>
        <dbReference type="Proteomes" id="UP000243579"/>
    </source>
</evidence>
<dbReference type="InterPro" id="IPR005135">
    <property type="entry name" value="Endo/exonuclease/phosphatase"/>
</dbReference>
<dbReference type="PANTHER" id="PTHR12121:SF34">
    <property type="entry name" value="PROTEIN ANGEL"/>
    <property type="match status" value="1"/>
</dbReference>
<feature type="compositionally biased region" description="Basic residues" evidence="2">
    <location>
        <begin position="1586"/>
        <end position="1602"/>
    </location>
</feature>
<dbReference type="Gene3D" id="1.20.5.190">
    <property type="match status" value="3"/>
</dbReference>
<feature type="region of interest" description="Disordered" evidence="2">
    <location>
        <begin position="1"/>
        <end position="23"/>
    </location>
</feature>
<keyword evidence="1" id="KW-0175">Coiled coil</keyword>
<protein>
    <submittedName>
        <fullName evidence="4">Carbon catabolite repressor protein</fullName>
    </submittedName>
</protein>
<dbReference type="Pfam" id="PF00612">
    <property type="entry name" value="IQ"/>
    <property type="match status" value="5"/>
</dbReference>
<feature type="coiled-coil region" evidence="1">
    <location>
        <begin position="1394"/>
        <end position="1421"/>
    </location>
</feature>
<gene>
    <name evidence="4" type="ORF">ACHHYP_15348</name>
</gene>
<proteinExistence type="predicted"/>
<feature type="compositionally biased region" description="Polar residues" evidence="2">
    <location>
        <begin position="8"/>
        <end position="19"/>
    </location>
</feature>
<dbReference type="InterPro" id="IPR000048">
    <property type="entry name" value="IQ_motif_EF-hand-BS"/>
</dbReference>
<dbReference type="OrthoDB" id="428734at2759"/>
<name>A0A1V9YAY5_ACHHY</name>
<comment type="caution">
    <text evidence="4">The sequence shown here is derived from an EMBL/GenBank/DDBJ whole genome shotgun (WGS) entry which is preliminary data.</text>
</comment>
<accession>A0A1V9YAY5</accession>
<dbReference type="Gene3D" id="3.60.10.10">
    <property type="entry name" value="Endonuclease/exonuclease/phosphatase"/>
    <property type="match status" value="1"/>
</dbReference>
<keyword evidence="5" id="KW-1185">Reference proteome</keyword>
<feature type="domain" description="Endonuclease/exonuclease/phosphatase" evidence="3">
    <location>
        <begin position="245"/>
        <end position="576"/>
    </location>
</feature>
<evidence type="ECO:0000256" key="2">
    <source>
        <dbReference type="SAM" id="MobiDB-lite"/>
    </source>
</evidence>